<dbReference type="InterPro" id="IPR005225">
    <property type="entry name" value="Small_GTP-bd"/>
</dbReference>
<dbReference type="Gene3D" id="3.40.50.300">
    <property type="entry name" value="P-loop containing nucleotide triphosphate hydrolases"/>
    <property type="match status" value="1"/>
</dbReference>
<dbReference type="GO" id="GO:0005525">
    <property type="term" value="F:GTP binding"/>
    <property type="evidence" value="ECO:0007669"/>
    <property type="project" value="InterPro"/>
</dbReference>
<dbReference type="SUPFAM" id="SSF52540">
    <property type="entry name" value="P-loop containing nucleoside triphosphate hydrolases"/>
    <property type="match status" value="1"/>
</dbReference>
<dbReference type="OrthoDB" id="48625at2759"/>
<dbReference type="AlphaFoldDB" id="A0A8H7ZMD3"/>
<dbReference type="EMBL" id="JAEFCI010012892">
    <property type="protein sequence ID" value="KAG5455727.1"/>
    <property type="molecule type" value="Genomic_DNA"/>
</dbReference>
<evidence type="ECO:0000313" key="3">
    <source>
        <dbReference type="EMBL" id="KAG5455727.1"/>
    </source>
</evidence>
<keyword evidence="1" id="KW-0547">Nucleotide-binding</keyword>
<dbReference type="PANTHER" id="PTHR47978">
    <property type="match status" value="1"/>
</dbReference>
<dbReference type="Proteomes" id="UP000673691">
    <property type="component" value="Unassembled WGS sequence"/>
</dbReference>
<proteinExistence type="predicted"/>
<comment type="caution">
    <text evidence="3">The sequence shown here is derived from an EMBL/GenBank/DDBJ whole genome shotgun (WGS) entry which is preliminary data.</text>
</comment>
<dbReference type="PRINTS" id="PR00449">
    <property type="entry name" value="RASTRNSFRMNG"/>
</dbReference>
<gene>
    <name evidence="3" type="ORF">BJ554DRAFT_4755</name>
</gene>
<feature type="non-terminal residue" evidence="3">
    <location>
        <position position="114"/>
    </location>
</feature>
<name>A0A8H7ZMD3_9FUNG</name>
<dbReference type="PROSITE" id="PS51419">
    <property type="entry name" value="RAB"/>
    <property type="match status" value="1"/>
</dbReference>
<keyword evidence="4" id="KW-1185">Reference proteome</keyword>
<dbReference type="Pfam" id="PF08477">
    <property type="entry name" value="Roc"/>
    <property type="match status" value="1"/>
</dbReference>
<dbReference type="NCBIfam" id="TIGR00231">
    <property type="entry name" value="small_GTP"/>
    <property type="match status" value="1"/>
</dbReference>
<accession>A0A8H7ZMD3</accession>
<sequence length="114" mass="12829">MFKASTESLSAAEAPREPVSPEYDPGPGVKQADLKIILLGDSAVGKSKLVERYLLNSYVHQHTSTYALTLYRHNVPHPDEARMRNGETLSIDFWDTAGQERFQSMHPSYYHAAH</sequence>
<protein>
    <submittedName>
        <fullName evidence="3">RAB, member of ras oncogene family-like 2A</fullName>
    </submittedName>
</protein>
<organism evidence="3 4">
    <name type="scientific">Olpidium bornovanus</name>
    <dbReference type="NCBI Taxonomy" id="278681"/>
    <lineage>
        <taxon>Eukaryota</taxon>
        <taxon>Fungi</taxon>
        <taxon>Fungi incertae sedis</taxon>
        <taxon>Olpidiomycota</taxon>
        <taxon>Olpidiomycotina</taxon>
        <taxon>Olpidiomycetes</taxon>
        <taxon>Olpidiales</taxon>
        <taxon>Olpidiaceae</taxon>
        <taxon>Olpidium</taxon>
    </lineage>
</organism>
<reference evidence="3 4" key="1">
    <citation type="journal article" name="Sci. Rep.">
        <title>Genome-scale phylogenetic analyses confirm Olpidium as the closest living zoosporic fungus to the non-flagellated, terrestrial fungi.</title>
        <authorList>
            <person name="Chang Y."/>
            <person name="Rochon D."/>
            <person name="Sekimoto S."/>
            <person name="Wang Y."/>
            <person name="Chovatia M."/>
            <person name="Sandor L."/>
            <person name="Salamov A."/>
            <person name="Grigoriev I.V."/>
            <person name="Stajich J.E."/>
            <person name="Spatafora J.W."/>
        </authorList>
    </citation>
    <scope>NUCLEOTIDE SEQUENCE [LARGE SCALE GENOMIC DNA]</scope>
    <source>
        <strain evidence="3">S191</strain>
    </source>
</reference>
<feature type="region of interest" description="Disordered" evidence="2">
    <location>
        <begin position="1"/>
        <end position="28"/>
    </location>
</feature>
<evidence type="ECO:0000256" key="1">
    <source>
        <dbReference type="ARBA" id="ARBA00022741"/>
    </source>
</evidence>
<evidence type="ECO:0000256" key="2">
    <source>
        <dbReference type="SAM" id="MobiDB-lite"/>
    </source>
</evidence>
<dbReference type="InterPro" id="IPR027417">
    <property type="entry name" value="P-loop_NTPase"/>
</dbReference>
<evidence type="ECO:0000313" key="4">
    <source>
        <dbReference type="Proteomes" id="UP000673691"/>
    </source>
</evidence>